<evidence type="ECO:0000313" key="2">
    <source>
        <dbReference type="Proteomes" id="UP001060215"/>
    </source>
</evidence>
<accession>A0ACC0J4J2</accession>
<protein>
    <submittedName>
        <fullName evidence="1">Uncharacterized protein</fullName>
    </submittedName>
</protein>
<reference evidence="1 2" key="1">
    <citation type="journal article" date="2022" name="Plant J.">
        <title>Chromosome-level genome of Camellia lanceoleosa provides a valuable resource for understanding genome evolution and self-incompatibility.</title>
        <authorList>
            <person name="Gong W."/>
            <person name="Xiao S."/>
            <person name="Wang L."/>
            <person name="Liao Z."/>
            <person name="Chang Y."/>
            <person name="Mo W."/>
            <person name="Hu G."/>
            <person name="Li W."/>
            <person name="Zhao G."/>
            <person name="Zhu H."/>
            <person name="Hu X."/>
            <person name="Ji K."/>
            <person name="Xiang X."/>
            <person name="Song Q."/>
            <person name="Yuan D."/>
            <person name="Jin S."/>
            <person name="Zhang L."/>
        </authorList>
    </citation>
    <scope>NUCLEOTIDE SEQUENCE [LARGE SCALE GENOMIC DNA]</scope>
    <source>
        <strain evidence="1">SQ_2022a</strain>
    </source>
</reference>
<comment type="caution">
    <text evidence="1">The sequence shown here is derived from an EMBL/GenBank/DDBJ whole genome shotgun (WGS) entry which is preliminary data.</text>
</comment>
<evidence type="ECO:0000313" key="1">
    <source>
        <dbReference type="EMBL" id="KAI8032172.1"/>
    </source>
</evidence>
<name>A0ACC0J4J2_9ERIC</name>
<gene>
    <name evidence="1" type="ORF">LOK49_LG01G02666</name>
</gene>
<sequence length="712" mass="76792">MGSCLSKKTTICSSQNALPDPPPNQTKTNTNPQLIDTKKPEEETLKKEIFVIKHRKSHDIDRRSDEEKPNPVHQKIQCTATSTDTSASESADLGNNNNNNTSSNGGGFPNGGIVVRTSSCTKEEVDAILIQCGRLSRSSSAGKATALSGSGHDRKYSGSKRSYDFDHETPSKDKKKGNGFEYENYDDEVVDGGDDETVAERIHRHRQRHRQSRPSSSSSSRRRTPSRERDQQQQQQQQQQRSGSRERGGSASGGGRRVSRSPGRRSESPITSGATTSSANAGGGRPGKMVSVPATDKSNNGGGGGGVEAPPVKRISVKRNAGGEAAAMGCRSVASPRSRSPARVNGRGGGNENQNGHTNQPLSLSRSNSRKAEHSPYRRNPLAEIDQNCVGFEVPLHSDKADKNSLSQAPMQKQNNKENVKSNKVTVQGTDNKTNTSKDKYGTSSCRANEQQQGKDDGKILQPTTGNVALTVVPSGPEILKPQTITRSRSSRLSRDLDLNPDTLLNPAPSSYTALLLEDIQNFHQKGTPAISLPPCVTKACSILEAVADLNSSSSNPVGKKRLESKDPFVESEVLVSDDLTEPSFHKYVTTRRGTVGGDSGDVEEQESSGSNSFVVGGQQHWASSSSWEPNSADSTDHWTSSRSNTREDNRSPPGFQRHALSEPHCDSDDARRKLSEKKRESDDRQQNGIGRGRVGSSRGLHSTPPLAAVST</sequence>
<dbReference type="EMBL" id="CM045758">
    <property type="protein sequence ID" value="KAI8032172.1"/>
    <property type="molecule type" value="Genomic_DNA"/>
</dbReference>
<organism evidence="1 2">
    <name type="scientific">Camellia lanceoleosa</name>
    <dbReference type="NCBI Taxonomy" id="1840588"/>
    <lineage>
        <taxon>Eukaryota</taxon>
        <taxon>Viridiplantae</taxon>
        <taxon>Streptophyta</taxon>
        <taxon>Embryophyta</taxon>
        <taxon>Tracheophyta</taxon>
        <taxon>Spermatophyta</taxon>
        <taxon>Magnoliopsida</taxon>
        <taxon>eudicotyledons</taxon>
        <taxon>Gunneridae</taxon>
        <taxon>Pentapetalae</taxon>
        <taxon>asterids</taxon>
        <taxon>Ericales</taxon>
        <taxon>Theaceae</taxon>
        <taxon>Camellia</taxon>
    </lineage>
</organism>
<dbReference type="Proteomes" id="UP001060215">
    <property type="component" value="Chromosome 1"/>
</dbReference>
<proteinExistence type="predicted"/>
<keyword evidence="2" id="KW-1185">Reference proteome</keyword>